<dbReference type="InterPro" id="IPR021796">
    <property type="entry name" value="Tll0287-like_dom"/>
</dbReference>
<proteinExistence type="predicted"/>
<evidence type="ECO:0000313" key="2">
    <source>
        <dbReference type="EMBL" id="TEW72440.1"/>
    </source>
</evidence>
<evidence type="ECO:0000259" key="1">
    <source>
        <dbReference type="Pfam" id="PF11845"/>
    </source>
</evidence>
<protein>
    <submittedName>
        <fullName evidence="2">DUF3365 domain-containing protein</fullName>
    </submittedName>
</protein>
<dbReference type="Pfam" id="PF11845">
    <property type="entry name" value="Tll0287-like"/>
    <property type="match status" value="1"/>
</dbReference>
<dbReference type="RefSeq" id="WP_134248884.1">
    <property type="nucleotide sequence ID" value="NZ_SNQI01000005.1"/>
</dbReference>
<sequence length="189" mass="21050">MMLKKITILFVVATLFSCNNGFSEKEKEEYTLKGKEIAQASFKALSTELMAQMKAGGPAQAVPFCKEQAGPILNEVASKYNVTIVRSSDQLRSCKIEPTERELDIINNYKNSVAKNKELKPIIEIDATNNKHFYAPIIVKANCLVCHGKVNETMSVKTDSIIKLTYPFDIATGYSEGDVRGVWSITFNE</sequence>
<gene>
    <name evidence="2" type="ORF">E2488_13370</name>
</gene>
<keyword evidence="3" id="KW-1185">Reference proteome</keyword>
<dbReference type="AlphaFoldDB" id="A0A4Y8AP74"/>
<dbReference type="EMBL" id="SNQI01000005">
    <property type="protein sequence ID" value="TEW72440.1"/>
    <property type="molecule type" value="Genomic_DNA"/>
</dbReference>
<reference evidence="2 3" key="1">
    <citation type="journal article" date="2011" name="J. Microbiol.">
        <title>Gramella jeungdoensis sp. nov., isolated from a solar saltern in Korea.</title>
        <authorList>
            <person name="Joung Y."/>
            <person name="Kim H."/>
            <person name="Jang T."/>
            <person name="Ahn T.S."/>
            <person name="Joh K."/>
        </authorList>
    </citation>
    <scope>NUCLEOTIDE SEQUENCE [LARGE SCALE GENOMIC DNA]</scope>
    <source>
        <strain evidence="2 3">KCTC 23123</strain>
    </source>
</reference>
<dbReference type="OrthoDB" id="1494333at2"/>
<dbReference type="Proteomes" id="UP000298517">
    <property type="component" value="Unassembled WGS sequence"/>
</dbReference>
<name>A0A4Y8AP74_9FLAO</name>
<dbReference type="PROSITE" id="PS51257">
    <property type="entry name" value="PROKAR_LIPOPROTEIN"/>
    <property type="match status" value="1"/>
</dbReference>
<comment type="caution">
    <text evidence="2">The sequence shown here is derived from an EMBL/GenBank/DDBJ whole genome shotgun (WGS) entry which is preliminary data.</text>
</comment>
<accession>A0A4Y8AP74</accession>
<evidence type="ECO:0000313" key="3">
    <source>
        <dbReference type="Proteomes" id="UP000298517"/>
    </source>
</evidence>
<feature type="domain" description="Tll0287-like" evidence="1">
    <location>
        <begin position="46"/>
        <end position="187"/>
    </location>
</feature>
<organism evidence="2 3">
    <name type="scientific">Gramella jeungdoensis</name>
    <dbReference type="NCBI Taxonomy" id="708091"/>
    <lineage>
        <taxon>Bacteria</taxon>
        <taxon>Pseudomonadati</taxon>
        <taxon>Bacteroidota</taxon>
        <taxon>Flavobacteriia</taxon>
        <taxon>Flavobacteriales</taxon>
        <taxon>Flavobacteriaceae</taxon>
        <taxon>Christiangramia</taxon>
    </lineage>
</organism>